<evidence type="ECO:0000313" key="2">
    <source>
        <dbReference type="EMBL" id="HIR47284.1"/>
    </source>
</evidence>
<dbReference type="Proteomes" id="UP000824242">
    <property type="component" value="Unassembled WGS sequence"/>
</dbReference>
<dbReference type="EMBL" id="DVGZ01000068">
    <property type="protein sequence ID" value="HIR47284.1"/>
    <property type="molecule type" value="Genomic_DNA"/>
</dbReference>
<evidence type="ECO:0000259" key="1">
    <source>
        <dbReference type="Pfam" id="PF11823"/>
    </source>
</evidence>
<dbReference type="Pfam" id="PF11823">
    <property type="entry name" value="Se_S_carrier"/>
    <property type="match status" value="1"/>
</dbReference>
<proteinExistence type="predicted"/>
<dbReference type="InterPro" id="IPR021778">
    <property type="entry name" value="Se/S_carrier-like"/>
</dbReference>
<reference evidence="2" key="2">
    <citation type="journal article" date="2021" name="PeerJ">
        <title>Extensive microbial diversity within the chicken gut microbiome revealed by metagenomics and culture.</title>
        <authorList>
            <person name="Gilroy R."/>
            <person name="Ravi A."/>
            <person name="Getino M."/>
            <person name="Pursley I."/>
            <person name="Horton D.L."/>
            <person name="Alikhan N.F."/>
            <person name="Baker D."/>
            <person name="Gharbi K."/>
            <person name="Hall N."/>
            <person name="Watson M."/>
            <person name="Adriaenssens E.M."/>
            <person name="Foster-Nyarko E."/>
            <person name="Jarju S."/>
            <person name="Secka A."/>
            <person name="Antonio M."/>
            <person name="Oren A."/>
            <person name="Chaudhuri R.R."/>
            <person name="La Ragione R."/>
            <person name="Hildebrand F."/>
            <person name="Pallen M.J."/>
        </authorList>
    </citation>
    <scope>NUCLEOTIDE SEQUENCE</scope>
    <source>
        <strain evidence="2">ChiSxjej1B13-7958</strain>
    </source>
</reference>
<protein>
    <submittedName>
        <fullName evidence="2">DUF3343 domain-containing protein</fullName>
    </submittedName>
</protein>
<name>A0A9D1AMS6_9FIRM</name>
<reference evidence="2" key="1">
    <citation type="submission" date="2020-10" db="EMBL/GenBank/DDBJ databases">
        <authorList>
            <person name="Gilroy R."/>
        </authorList>
    </citation>
    <scope>NUCLEOTIDE SEQUENCE</scope>
    <source>
        <strain evidence="2">ChiSxjej1B13-7958</strain>
    </source>
</reference>
<feature type="domain" description="Putative Se/S carrier protein-like" evidence="1">
    <location>
        <begin position="5"/>
        <end position="62"/>
    </location>
</feature>
<gene>
    <name evidence="2" type="ORF">IAB89_06445</name>
</gene>
<comment type="caution">
    <text evidence="2">The sequence shown here is derived from an EMBL/GenBank/DDBJ whole genome shotgun (WGS) entry which is preliminary data.</text>
</comment>
<organism evidence="2 3">
    <name type="scientific">Candidatus Caccousia avicola</name>
    <dbReference type="NCBI Taxonomy" id="2840721"/>
    <lineage>
        <taxon>Bacteria</taxon>
        <taxon>Bacillati</taxon>
        <taxon>Bacillota</taxon>
        <taxon>Clostridia</taxon>
        <taxon>Eubacteriales</taxon>
        <taxon>Oscillospiraceae</taxon>
        <taxon>Oscillospiraceae incertae sedis</taxon>
        <taxon>Candidatus Caccousia</taxon>
    </lineage>
</organism>
<evidence type="ECO:0000313" key="3">
    <source>
        <dbReference type="Proteomes" id="UP000824242"/>
    </source>
</evidence>
<accession>A0A9D1AMS6</accession>
<dbReference type="AlphaFoldDB" id="A0A9D1AMS6"/>
<sequence>MGKPLLTVSSITRAMRARDLLRRHGIEAYVERVPHIPGVGCGYGVFVPGRAEEALSLLRGAGFAFPGGKDGTR</sequence>